<organism evidence="7 8">
    <name type="scientific">Candidatus Magasanikbacteria bacterium GW2011_GWC2_45_8</name>
    <dbReference type="NCBI Taxonomy" id="1619050"/>
    <lineage>
        <taxon>Bacteria</taxon>
        <taxon>Candidatus Magasanikiibacteriota</taxon>
    </lineage>
</organism>
<evidence type="ECO:0000313" key="8">
    <source>
        <dbReference type="Proteomes" id="UP000034911"/>
    </source>
</evidence>
<dbReference type="NCBIfam" id="TIGR00029">
    <property type="entry name" value="S20"/>
    <property type="match status" value="1"/>
</dbReference>
<dbReference type="InterPro" id="IPR036510">
    <property type="entry name" value="Ribosomal_bS20_sf"/>
</dbReference>
<dbReference type="InterPro" id="IPR002583">
    <property type="entry name" value="Ribosomal_bS20"/>
</dbReference>
<comment type="function">
    <text evidence="6">Binds directly to 16S ribosomal RNA.</text>
</comment>
<sequence length="89" mass="10457">MPNKKNALKALRQTKKRTIERRKIESKLDTLLHQIKKSLVAQKIENPAELFRSLQKALDKANKKNIISFNRANRIKSRVSKKMQSFIKK</sequence>
<evidence type="ECO:0000256" key="6">
    <source>
        <dbReference type="HAMAP-Rule" id="MF_00500"/>
    </source>
</evidence>
<name>A0A0G1QZD7_9BACT</name>
<keyword evidence="2 6" id="KW-0694">RNA-binding</keyword>
<dbReference type="AlphaFoldDB" id="A0A0G1QZD7"/>
<keyword evidence="1 6" id="KW-0699">rRNA-binding</keyword>
<proteinExistence type="inferred from homology"/>
<evidence type="ECO:0000256" key="3">
    <source>
        <dbReference type="ARBA" id="ARBA00022980"/>
    </source>
</evidence>
<dbReference type="Gene3D" id="1.20.58.110">
    <property type="entry name" value="Ribosomal protein S20"/>
    <property type="match status" value="1"/>
</dbReference>
<dbReference type="GO" id="GO:0003735">
    <property type="term" value="F:structural constituent of ribosome"/>
    <property type="evidence" value="ECO:0007669"/>
    <property type="project" value="InterPro"/>
</dbReference>
<dbReference type="EMBL" id="LCLH01000007">
    <property type="protein sequence ID" value="KKU14040.1"/>
    <property type="molecule type" value="Genomic_DNA"/>
</dbReference>
<keyword evidence="4 6" id="KW-0687">Ribonucleoprotein</keyword>
<evidence type="ECO:0000313" key="7">
    <source>
        <dbReference type="EMBL" id="KKU14040.1"/>
    </source>
</evidence>
<dbReference type="HAMAP" id="MF_00500">
    <property type="entry name" value="Ribosomal_bS20"/>
    <property type="match status" value="1"/>
</dbReference>
<dbReference type="GO" id="GO:0006412">
    <property type="term" value="P:translation"/>
    <property type="evidence" value="ECO:0007669"/>
    <property type="project" value="UniProtKB-UniRule"/>
</dbReference>
<comment type="similarity">
    <text evidence="6">Belongs to the bacterial ribosomal protein bS20 family.</text>
</comment>
<evidence type="ECO:0000256" key="1">
    <source>
        <dbReference type="ARBA" id="ARBA00022730"/>
    </source>
</evidence>
<reference evidence="7 8" key="1">
    <citation type="journal article" date="2015" name="Nature">
        <title>rRNA introns, odd ribosomes, and small enigmatic genomes across a large radiation of phyla.</title>
        <authorList>
            <person name="Brown C.T."/>
            <person name="Hug L.A."/>
            <person name="Thomas B.C."/>
            <person name="Sharon I."/>
            <person name="Castelle C.J."/>
            <person name="Singh A."/>
            <person name="Wilkins M.J."/>
            <person name="Williams K.H."/>
            <person name="Banfield J.F."/>
        </authorList>
    </citation>
    <scope>NUCLEOTIDE SEQUENCE [LARGE SCALE GENOMIC DNA]</scope>
</reference>
<dbReference type="GO" id="GO:0005840">
    <property type="term" value="C:ribosome"/>
    <property type="evidence" value="ECO:0007669"/>
    <property type="project" value="UniProtKB-KW"/>
</dbReference>
<evidence type="ECO:0000256" key="4">
    <source>
        <dbReference type="ARBA" id="ARBA00023274"/>
    </source>
</evidence>
<protein>
    <recommendedName>
        <fullName evidence="5 6">Small ribosomal subunit protein bS20</fullName>
    </recommendedName>
</protein>
<dbReference type="Proteomes" id="UP000034911">
    <property type="component" value="Unassembled WGS sequence"/>
</dbReference>
<evidence type="ECO:0000256" key="5">
    <source>
        <dbReference type="ARBA" id="ARBA00035136"/>
    </source>
</evidence>
<dbReference type="GO" id="GO:1990904">
    <property type="term" value="C:ribonucleoprotein complex"/>
    <property type="evidence" value="ECO:0007669"/>
    <property type="project" value="UniProtKB-KW"/>
</dbReference>
<keyword evidence="3 6" id="KW-0689">Ribosomal protein</keyword>
<comment type="caution">
    <text evidence="7">The sequence shown here is derived from an EMBL/GenBank/DDBJ whole genome shotgun (WGS) entry which is preliminary data.</text>
</comment>
<evidence type="ECO:0000256" key="2">
    <source>
        <dbReference type="ARBA" id="ARBA00022884"/>
    </source>
</evidence>
<dbReference type="GO" id="GO:0019843">
    <property type="term" value="F:rRNA binding"/>
    <property type="evidence" value="ECO:0007669"/>
    <property type="project" value="UniProtKB-UniRule"/>
</dbReference>
<dbReference type="SUPFAM" id="SSF46992">
    <property type="entry name" value="Ribosomal protein S20"/>
    <property type="match status" value="1"/>
</dbReference>
<accession>A0A0G1QZD7</accession>
<gene>
    <name evidence="6" type="primary">rpsT</name>
    <name evidence="7" type="ORF">UX20_C0007G0018</name>
</gene>
<dbReference type="Pfam" id="PF01649">
    <property type="entry name" value="Ribosomal_S20p"/>
    <property type="match status" value="1"/>
</dbReference>
<dbReference type="STRING" id="1619050.UX20_C0007G0018"/>